<accession>A0AC34GN85</accession>
<name>A0AC34GN85_9BILA</name>
<reference evidence="2" key="1">
    <citation type="submission" date="2022-11" db="UniProtKB">
        <authorList>
            <consortium name="WormBaseParasite"/>
        </authorList>
    </citation>
    <scope>IDENTIFICATION</scope>
</reference>
<dbReference type="Proteomes" id="UP000887579">
    <property type="component" value="Unplaced"/>
</dbReference>
<dbReference type="WBParaSite" id="ES5_v2.g469.t1">
    <property type="protein sequence ID" value="ES5_v2.g469.t1"/>
    <property type="gene ID" value="ES5_v2.g469"/>
</dbReference>
<evidence type="ECO:0000313" key="1">
    <source>
        <dbReference type="Proteomes" id="UP000887579"/>
    </source>
</evidence>
<protein>
    <submittedName>
        <fullName evidence="2">Choline kinase</fullName>
    </submittedName>
</protein>
<evidence type="ECO:0000313" key="2">
    <source>
        <dbReference type="WBParaSite" id="ES5_v2.g469.t1"/>
    </source>
</evidence>
<sequence>MASNFKPKLTFIDFEFATYNPRGFDIADHFAKYACDYSVKNPPYTDLAKLASKEEMIQFMLAYVEEFYPNLHNEEEKMEEAENLLQETMAFLPISPFFWGGYMINHVLNHPSTFDAFGLALERFGIYFSQKHLLEEL</sequence>
<organism evidence="1 2">
    <name type="scientific">Panagrolaimus sp. ES5</name>
    <dbReference type="NCBI Taxonomy" id="591445"/>
    <lineage>
        <taxon>Eukaryota</taxon>
        <taxon>Metazoa</taxon>
        <taxon>Ecdysozoa</taxon>
        <taxon>Nematoda</taxon>
        <taxon>Chromadorea</taxon>
        <taxon>Rhabditida</taxon>
        <taxon>Tylenchina</taxon>
        <taxon>Panagrolaimomorpha</taxon>
        <taxon>Panagrolaimoidea</taxon>
        <taxon>Panagrolaimidae</taxon>
        <taxon>Panagrolaimus</taxon>
    </lineage>
</organism>
<proteinExistence type="predicted"/>